<keyword evidence="16" id="KW-0030">Aminoacyl-tRNA synthetase</keyword>
<evidence type="ECO:0000256" key="16">
    <source>
        <dbReference type="ARBA" id="ARBA00023146"/>
    </source>
</evidence>
<evidence type="ECO:0000256" key="17">
    <source>
        <dbReference type="ARBA" id="ARBA00033189"/>
    </source>
</evidence>
<keyword evidence="10" id="KW-0479">Metal-binding</keyword>
<keyword evidence="14" id="KW-0694">RNA-binding</keyword>
<gene>
    <name evidence="20" type="primary">pheT</name>
    <name evidence="20" type="ORF">H480_26642</name>
</gene>
<dbReference type="SUPFAM" id="SSF55681">
    <property type="entry name" value="Class II aaRS and biotin synthetases"/>
    <property type="match status" value="1"/>
</dbReference>
<evidence type="ECO:0000256" key="1">
    <source>
        <dbReference type="ARBA" id="ARBA00001946"/>
    </source>
</evidence>
<feature type="non-terminal residue" evidence="20">
    <location>
        <position position="1"/>
    </location>
</feature>
<evidence type="ECO:0000256" key="6">
    <source>
        <dbReference type="ARBA" id="ARBA00017032"/>
    </source>
</evidence>
<evidence type="ECO:0000256" key="14">
    <source>
        <dbReference type="ARBA" id="ARBA00022884"/>
    </source>
</evidence>
<dbReference type="SUPFAM" id="SSF54991">
    <property type="entry name" value="Anticodon-binding domain of PheRS"/>
    <property type="match status" value="1"/>
</dbReference>
<evidence type="ECO:0000256" key="11">
    <source>
        <dbReference type="ARBA" id="ARBA00022741"/>
    </source>
</evidence>
<evidence type="ECO:0000256" key="7">
    <source>
        <dbReference type="ARBA" id="ARBA00022490"/>
    </source>
</evidence>
<dbReference type="Gene3D" id="3.30.70.380">
    <property type="entry name" value="Ferrodoxin-fold anticodon-binding domain"/>
    <property type="match status" value="1"/>
</dbReference>
<dbReference type="EC" id="6.1.1.20" evidence="5"/>
<dbReference type="InterPro" id="IPR041616">
    <property type="entry name" value="PheRS_beta_core"/>
</dbReference>
<comment type="cofactor">
    <cofactor evidence="1">
        <name>Mg(2+)</name>
        <dbReference type="ChEBI" id="CHEBI:18420"/>
    </cofactor>
</comment>
<dbReference type="CDD" id="cd00769">
    <property type="entry name" value="PheRS_beta_core"/>
    <property type="match status" value="1"/>
</dbReference>
<comment type="subunit">
    <text evidence="4">Tetramer of two alpha and two beta subunits.</text>
</comment>
<keyword evidence="7" id="KW-0963">Cytoplasm</keyword>
<dbReference type="PROSITE" id="PS51447">
    <property type="entry name" value="FDX_ACB"/>
    <property type="match status" value="1"/>
</dbReference>
<comment type="subcellular location">
    <subcellularLocation>
        <location evidence="2">Cytoplasm</location>
    </subcellularLocation>
</comment>
<evidence type="ECO:0000313" key="21">
    <source>
        <dbReference type="Proteomes" id="UP000014139"/>
    </source>
</evidence>
<sequence>RVADIRRNTVVVRNPLEADRNRLATTLLPGLLDTLQRNVSRGMKDVSLYHIGQVVLPAPNPLKIPDLGVDRRPTDEELALLEAAVPQQPLHVAVVLAGNRRRAGWWGEGEQANWADAVQAARTVAEAAGVELTVQATDLPPWHPGRCAQLRVGDWPVGHAGELHPKVVEALGLPPRTVAMELDLDAIPLPDTRPAPSVSGYPPVLLDVALVAAADVPSADLAEVLRTGAGELLEEITLFDVYAGEQVGEGKRSLAYKLRFRAPDRTLTVDEATKARDAAVAAAGERFGATLRA</sequence>
<evidence type="ECO:0000256" key="13">
    <source>
        <dbReference type="ARBA" id="ARBA00022842"/>
    </source>
</evidence>
<keyword evidence="13" id="KW-0460">Magnesium</keyword>
<evidence type="ECO:0000256" key="15">
    <source>
        <dbReference type="ARBA" id="ARBA00022917"/>
    </source>
</evidence>
<comment type="catalytic activity">
    <reaction evidence="18">
        <text>tRNA(Phe) + L-phenylalanine + ATP = L-phenylalanyl-tRNA(Phe) + AMP + diphosphate + H(+)</text>
        <dbReference type="Rhea" id="RHEA:19413"/>
        <dbReference type="Rhea" id="RHEA-COMP:9668"/>
        <dbReference type="Rhea" id="RHEA-COMP:9699"/>
        <dbReference type="ChEBI" id="CHEBI:15378"/>
        <dbReference type="ChEBI" id="CHEBI:30616"/>
        <dbReference type="ChEBI" id="CHEBI:33019"/>
        <dbReference type="ChEBI" id="CHEBI:58095"/>
        <dbReference type="ChEBI" id="CHEBI:78442"/>
        <dbReference type="ChEBI" id="CHEBI:78531"/>
        <dbReference type="ChEBI" id="CHEBI:456215"/>
        <dbReference type="EC" id="6.1.1.20"/>
    </reaction>
</comment>
<dbReference type="PANTHER" id="PTHR10947">
    <property type="entry name" value="PHENYLALANYL-TRNA SYNTHETASE BETA CHAIN AND LEUCINE-RICH REPEAT-CONTAINING PROTEIN 47"/>
    <property type="match status" value="1"/>
</dbReference>
<comment type="caution">
    <text evidence="20">The sequence shown here is derived from an EMBL/GenBank/DDBJ whole genome shotgun (WGS) entry which is preliminary data.</text>
</comment>
<dbReference type="Pfam" id="PF03147">
    <property type="entry name" value="FDX-ACB"/>
    <property type="match status" value="1"/>
</dbReference>
<dbReference type="GO" id="GO:0009328">
    <property type="term" value="C:phenylalanine-tRNA ligase complex"/>
    <property type="evidence" value="ECO:0007669"/>
    <property type="project" value="TreeGrafter"/>
</dbReference>
<dbReference type="PATRIC" id="fig|1292037.4.peg.5034"/>
<dbReference type="Gene3D" id="3.30.930.10">
    <property type="entry name" value="Bira Bifunctional Protein, Domain 2"/>
    <property type="match status" value="1"/>
</dbReference>
<dbReference type="PANTHER" id="PTHR10947:SF0">
    <property type="entry name" value="PHENYLALANINE--TRNA LIGASE BETA SUBUNIT"/>
    <property type="match status" value="1"/>
</dbReference>
<dbReference type="GO" id="GO:0000049">
    <property type="term" value="F:tRNA binding"/>
    <property type="evidence" value="ECO:0007669"/>
    <property type="project" value="UniProtKB-KW"/>
</dbReference>
<dbReference type="GO" id="GO:0006432">
    <property type="term" value="P:phenylalanyl-tRNA aminoacylation"/>
    <property type="evidence" value="ECO:0007669"/>
    <property type="project" value="InterPro"/>
</dbReference>
<evidence type="ECO:0000256" key="8">
    <source>
        <dbReference type="ARBA" id="ARBA00022555"/>
    </source>
</evidence>
<name>R1HYN9_9PSEU</name>
<dbReference type="InterPro" id="IPR045060">
    <property type="entry name" value="Phe-tRNA-ligase_IIc_bsu"/>
</dbReference>
<evidence type="ECO:0000256" key="12">
    <source>
        <dbReference type="ARBA" id="ARBA00022840"/>
    </source>
</evidence>
<keyword evidence="11" id="KW-0547">Nucleotide-binding</keyword>
<dbReference type="SMART" id="SM00896">
    <property type="entry name" value="FDX-ACB"/>
    <property type="match status" value="1"/>
</dbReference>
<evidence type="ECO:0000256" key="2">
    <source>
        <dbReference type="ARBA" id="ARBA00004496"/>
    </source>
</evidence>
<dbReference type="FunFam" id="3.30.70.380:FF:000001">
    <property type="entry name" value="Phenylalanine--tRNA ligase beta subunit"/>
    <property type="match status" value="1"/>
</dbReference>
<dbReference type="GO" id="GO:0004826">
    <property type="term" value="F:phenylalanine-tRNA ligase activity"/>
    <property type="evidence" value="ECO:0007669"/>
    <property type="project" value="UniProtKB-EC"/>
</dbReference>
<dbReference type="GO" id="GO:0046872">
    <property type="term" value="F:metal ion binding"/>
    <property type="evidence" value="ECO:0007669"/>
    <property type="project" value="UniProtKB-KW"/>
</dbReference>
<dbReference type="AlphaFoldDB" id="R1HYN9"/>
<dbReference type="InterPro" id="IPR036690">
    <property type="entry name" value="Fdx_antiC-bd_sf"/>
</dbReference>
<evidence type="ECO:0000256" key="18">
    <source>
        <dbReference type="ARBA" id="ARBA00049255"/>
    </source>
</evidence>
<dbReference type="InterPro" id="IPR045864">
    <property type="entry name" value="aa-tRNA-synth_II/BPL/LPL"/>
</dbReference>
<keyword evidence="9 20" id="KW-0436">Ligase</keyword>
<dbReference type="Pfam" id="PF17759">
    <property type="entry name" value="tRNA_synthFbeta"/>
    <property type="match status" value="1"/>
</dbReference>
<evidence type="ECO:0000256" key="5">
    <source>
        <dbReference type="ARBA" id="ARBA00012814"/>
    </source>
</evidence>
<keyword evidence="12" id="KW-0067">ATP-binding</keyword>
<evidence type="ECO:0000256" key="9">
    <source>
        <dbReference type="ARBA" id="ARBA00022598"/>
    </source>
</evidence>
<evidence type="ECO:0000256" key="3">
    <source>
        <dbReference type="ARBA" id="ARBA00008653"/>
    </source>
</evidence>
<dbReference type="InterPro" id="IPR005121">
    <property type="entry name" value="Fdx_antiC-bd"/>
</dbReference>
<keyword evidence="21" id="KW-1185">Reference proteome</keyword>
<dbReference type="EMBL" id="AOUO01000404">
    <property type="protein sequence ID" value="EOD65421.1"/>
    <property type="molecule type" value="Genomic_DNA"/>
</dbReference>
<dbReference type="FunFam" id="3.30.930.10:FF:000130">
    <property type="entry name" value="Phenylalanine--tRNA ligase beta subunit"/>
    <property type="match status" value="1"/>
</dbReference>
<protein>
    <recommendedName>
        <fullName evidence="6">Phenylalanine--tRNA ligase beta subunit</fullName>
        <ecNumber evidence="5">6.1.1.20</ecNumber>
    </recommendedName>
    <alternativeName>
        <fullName evidence="17">Phenylalanyl-tRNA synthetase beta subunit</fullName>
    </alternativeName>
</protein>
<organism evidence="20 21">
    <name type="scientific">Amycolatopsis vancoresmycina DSM 44592</name>
    <dbReference type="NCBI Taxonomy" id="1292037"/>
    <lineage>
        <taxon>Bacteria</taxon>
        <taxon>Bacillati</taxon>
        <taxon>Actinomycetota</taxon>
        <taxon>Actinomycetes</taxon>
        <taxon>Pseudonocardiales</taxon>
        <taxon>Pseudonocardiaceae</taxon>
        <taxon>Amycolatopsis</taxon>
    </lineage>
</organism>
<dbReference type="GO" id="GO:0005524">
    <property type="term" value="F:ATP binding"/>
    <property type="evidence" value="ECO:0007669"/>
    <property type="project" value="UniProtKB-KW"/>
</dbReference>
<evidence type="ECO:0000256" key="10">
    <source>
        <dbReference type="ARBA" id="ARBA00022723"/>
    </source>
</evidence>
<accession>R1HYN9</accession>
<evidence type="ECO:0000313" key="20">
    <source>
        <dbReference type="EMBL" id="EOD65421.1"/>
    </source>
</evidence>
<feature type="domain" description="FDX-ACB" evidence="19">
    <location>
        <begin position="199"/>
        <end position="292"/>
    </location>
</feature>
<keyword evidence="15" id="KW-0648">Protein biosynthesis</keyword>
<keyword evidence="8" id="KW-0820">tRNA-binding</keyword>
<evidence type="ECO:0000256" key="4">
    <source>
        <dbReference type="ARBA" id="ARBA00011209"/>
    </source>
</evidence>
<proteinExistence type="inferred from homology"/>
<evidence type="ECO:0000259" key="19">
    <source>
        <dbReference type="PROSITE" id="PS51447"/>
    </source>
</evidence>
<dbReference type="Proteomes" id="UP000014139">
    <property type="component" value="Unassembled WGS sequence"/>
</dbReference>
<comment type="similarity">
    <text evidence="3">Belongs to the phenylalanyl-tRNA synthetase beta subunit family. Type 1 subfamily.</text>
</comment>
<reference evidence="20 21" key="1">
    <citation type="submission" date="2013-02" db="EMBL/GenBank/DDBJ databases">
        <title>Draft genome sequence of Amycolatopsis vancoresmycina strain DSM 44592T.</title>
        <authorList>
            <person name="Kumar S."/>
            <person name="Kaur N."/>
            <person name="Kaur C."/>
            <person name="Raghava G.P.S."/>
            <person name="Mayilraj S."/>
        </authorList>
    </citation>
    <scope>NUCLEOTIDE SEQUENCE [LARGE SCALE GENOMIC DNA]</scope>
    <source>
        <strain evidence="20 21">DSM 44592</strain>
    </source>
</reference>